<comment type="pathway">
    <text evidence="8">Amino-acid biosynthesis; L-methionine biosynthesis via salvage pathway; L-methionine from S-methyl-5-thio-alpha-D-ribose 1-phosphate: step 4/6.</text>
</comment>
<dbReference type="UniPathway" id="UPA00904">
    <property type="reaction ID" value="UER00875"/>
</dbReference>
<comment type="similarity">
    <text evidence="8">Belongs to the HAD-like hydrolase superfamily. MtnX family.</text>
</comment>
<evidence type="ECO:0000256" key="1">
    <source>
        <dbReference type="ARBA" id="ARBA00022605"/>
    </source>
</evidence>
<dbReference type="GO" id="GO:0008270">
    <property type="term" value="F:zinc ion binding"/>
    <property type="evidence" value="ECO:0007669"/>
    <property type="project" value="UniProtKB-UniRule"/>
</dbReference>
<evidence type="ECO:0000256" key="6">
    <source>
        <dbReference type="ARBA" id="ARBA00023239"/>
    </source>
</evidence>
<dbReference type="SUPFAM" id="SSF56784">
    <property type="entry name" value="HAD-like"/>
    <property type="match status" value="1"/>
</dbReference>
<dbReference type="EMBL" id="NILC01000030">
    <property type="protein sequence ID" value="TWL22080.1"/>
    <property type="molecule type" value="Genomic_DNA"/>
</dbReference>
<proteinExistence type="inferred from homology"/>
<comment type="function">
    <text evidence="8">Dephosphorylates 2-hydroxy-3-keto-5-methylthiopentenyl-1-phosphate (HK-MTPenyl-1-P) yielding 1,2-dihydroxy-3-keto-5-methylthiopentene (DHK-MTPene).</text>
</comment>
<dbReference type="InterPro" id="IPR017718">
    <property type="entry name" value="HAD-SF_hydro_IB_MtnX"/>
</dbReference>
<dbReference type="InterPro" id="IPR023214">
    <property type="entry name" value="HAD_sf"/>
</dbReference>
<feature type="binding site" evidence="7">
    <location>
        <position position="319"/>
    </location>
    <ligand>
        <name>Zn(2+)</name>
        <dbReference type="ChEBI" id="CHEBI:29105"/>
    </ligand>
</feature>
<dbReference type="EC" id="4.2.1.109" evidence="7"/>
<dbReference type="CDD" id="cd07524">
    <property type="entry name" value="HAD_Pase"/>
    <property type="match status" value="1"/>
</dbReference>
<dbReference type="InterPro" id="IPR006384">
    <property type="entry name" value="HAD_hydro_PyrdxlP_Pase-like"/>
</dbReference>
<evidence type="ECO:0000256" key="2">
    <source>
        <dbReference type="ARBA" id="ARBA00022723"/>
    </source>
</evidence>
<dbReference type="Gene3D" id="3.40.225.10">
    <property type="entry name" value="Class II aldolase/adducin N-terminal domain"/>
    <property type="match status" value="1"/>
</dbReference>
<dbReference type="PANTHER" id="PTHR10640">
    <property type="entry name" value="METHYLTHIORIBULOSE-1-PHOSPHATE DEHYDRATASE"/>
    <property type="match status" value="1"/>
</dbReference>
<evidence type="ECO:0000256" key="5">
    <source>
        <dbReference type="ARBA" id="ARBA00023167"/>
    </source>
</evidence>
<dbReference type="HAMAP" id="MF_01677">
    <property type="entry name" value="Salvage_MtnB"/>
    <property type="match status" value="1"/>
</dbReference>
<feature type="binding site" evidence="7">
    <location>
        <position position="317"/>
    </location>
    <ligand>
        <name>Zn(2+)</name>
        <dbReference type="ChEBI" id="CHEBI:29105"/>
    </ligand>
</feature>
<evidence type="ECO:0000256" key="4">
    <source>
        <dbReference type="ARBA" id="ARBA00022833"/>
    </source>
</evidence>
<dbReference type="Proteomes" id="UP000595038">
    <property type="component" value="Chromosome"/>
</dbReference>
<dbReference type="HAMAP" id="MF_01680">
    <property type="entry name" value="Salvage_MtnX"/>
    <property type="match status" value="1"/>
</dbReference>
<keyword evidence="1 7" id="KW-0028">Amino-acid biosynthesis</keyword>
<evidence type="ECO:0000313" key="13">
    <source>
        <dbReference type="Proteomes" id="UP000595038"/>
    </source>
</evidence>
<comment type="function">
    <text evidence="7">Catalyzes the dehydration of methylthioribulose-1-phosphate (MTRu-1-P) into 2,3-diketo-5-methylthiopentyl-1-phosphate (DK-MTP-1-P).</text>
</comment>
<feature type="domain" description="Class II aldolase/adducin N-terminal" evidence="9">
    <location>
        <begin position="228"/>
        <end position="417"/>
    </location>
</feature>
<reference evidence="10 13" key="2">
    <citation type="submission" date="2020-12" db="EMBL/GenBank/DDBJ databases">
        <title>FDA dAtabase for Regulatory Grade micrObial Sequences (FDA-ARGOS): Supporting development and validation of Infectious Disease Dx tests.</title>
        <authorList>
            <person name="Nelson B."/>
            <person name="Plummer A."/>
            <person name="Tallon L."/>
            <person name="Sadzewicz L."/>
            <person name="Zhao X."/>
            <person name="Boylan J."/>
            <person name="Ott S."/>
            <person name="Bowen H."/>
            <person name="Vavikolanu K."/>
            <person name="Mehta A."/>
            <person name="Aluvathingal J."/>
            <person name="Nadendla S."/>
            <person name="Myers T."/>
            <person name="Yan Y."/>
            <person name="Sichtig H."/>
        </authorList>
    </citation>
    <scope>NUCLEOTIDE SEQUENCE [LARGE SCALE GENOMIC DNA]</scope>
    <source>
        <strain evidence="10 13">FDAARGOS_923</strain>
    </source>
</reference>
<evidence type="ECO:0000313" key="12">
    <source>
        <dbReference type="Proteomes" id="UP000435910"/>
    </source>
</evidence>
<dbReference type="Gene3D" id="3.40.50.1000">
    <property type="entry name" value="HAD superfamily/HAD-like"/>
    <property type="match status" value="1"/>
</dbReference>
<dbReference type="GO" id="GO:0046570">
    <property type="term" value="F:methylthioribulose 1-phosphate dehydratase activity"/>
    <property type="evidence" value="ECO:0007669"/>
    <property type="project" value="UniProtKB-UniRule"/>
</dbReference>
<dbReference type="NCBIfam" id="TIGR03328">
    <property type="entry name" value="salvage_mtnB"/>
    <property type="match status" value="1"/>
</dbReference>
<dbReference type="InterPro" id="IPR001303">
    <property type="entry name" value="Aldolase_II/adducin_N"/>
</dbReference>
<comment type="pathway">
    <text evidence="7">Amino-acid biosynthesis; L-methionine biosynthesis via salvage pathway; L-methionine from S-methyl-5-thio-alpha-D-ribose 1-phosphate: step 2/6.</text>
</comment>
<dbReference type="Proteomes" id="UP000435910">
    <property type="component" value="Unassembled WGS sequence"/>
</dbReference>
<dbReference type="NCBIfam" id="TIGR01489">
    <property type="entry name" value="DKMTPPase-SF"/>
    <property type="match status" value="1"/>
</dbReference>
<dbReference type="InterPro" id="IPR036412">
    <property type="entry name" value="HAD-like_sf"/>
</dbReference>
<dbReference type="NCBIfam" id="TIGR03333">
    <property type="entry name" value="salvage_mtnX"/>
    <property type="match status" value="1"/>
</dbReference>
<name>A0A410Z412_BACLI</name>
<dbReference type="Gene3D" id="3.90.1470.20">
    <property type="match status" value="1"/>
</dbReference>
<evidence type="ECO:0000313" key="10">
    <source>
        <dbReference type="EMBL" id="QPR71942.1"/>
    </source>
</evidence>
<evidence type="ECO:0000256" key="8">
    <source>
        <dbReference type="HAMAP-Rule" id="MF_01680"/>
    </source>
</evidence>
<evidence type="ECO:0000256" key="7">
    <source>
        <dbReference type="HAMAP-Rule" id="MF_01677"/>
    </source>
</evidence>
<dbReference type="SMART" id="SM01007">
    <property type="entry name" value="Aldolase_II"/>
    <property type="match status" value="1"/>
</dbReference>
<keyword evidence="2 7" id="KW-0479">Metal-binding</keyword>
<dbReference type="NCBIfam" id="NF005244">
    <property type="entry name" value="PRK06754.1"/>
    <property type="match status" value="1"/>
</dbReference>
<keyword evidence="3 8" id="KW-0378">Hydrolase</keyword>
<reference evidence="11 12" key="1">
    <citation type="submission" date="2019-06" db="EMBL/GenBank/DDBJ databases">
        <title>Genome sequence analysis of &gt;100 Bacillus licheniformis strains suggests intrinsic resistance to this species.</title>
        <authorList>
            <person name="Wels M."/>
            <person name="Siezen R.J."/>
            <person name="Johansen E."/>
            <person name="Stuer-Lauridsen B."/>
            <person name="Bjerre K."/>
            <person name="Nielsen B.K.K."/>
        </authorList>
    </citation>
    <scope>NUCLEOTIDE SEQUENCE [LARGE SCALE GENOMIC DNA]</scope>
    <source>
        <strain evidence="11 12">BAC-16736</strain>
    </source>
</reference>
<dbReference type="GO" id="GO:0019509">
    <property type="term" value="P:L-methionine salvage from methylthioadenosine"/>
    <property type="evidence" value="ECO:0007669"/>
    <property type="project" value="UniProtKB-UniRule"/>
</dbReference>
<dbReference type="GO" id="GO:0043716">
    <property type="term" value="F:2-hydroxy-3-keto-5-methylthiopentenyl-1-phosphate phosphatase activity"/>
    <property type="evidence" value="ECO:0007669"/>
    <property type="project" value="UniProtKB-UniRule"/>
</dbReference>
<dbReference type="InterPro" id="IPR017714">
    <property type="entry name" value="MethylthioRu-1-P_deHdtase_MtnB"/>
</dbReference>
<comment type="catalytic activity">
    <reaction evidence="7">
        <text>5-(methylsulfanyl)-D-ribulose 1-phosphate = 5-methylsulfanyl-2,3-dioxopentyl phosphate + H2O</text>
        <dbReference type="Rhea" id="RHEA:15549"/>
        <dbReference type="ChEBI" id="CHEBI:15377"/>
        <dbReference type="ChEBI" id="CHEBI:58548"/>
        <dbReference type="ChEBI" id="CHEBI:58828"/>
        <dbReference type="EC" id="4.2.1.109"/>
    </reaction>
</comment>
<evidence type="ECO:0000256" key="3">
    <source>
        <dbReference type="ARBA" id="ARBA00022801"/>
    </source>
</evidence>
<dbReference type="PANTHER" id="PTHR10640:SF7">
    <property type="entry name" value="METHYLTHIORIBULOSE-1-PHOSPHATE DEHYDRATASE"/>
    <property type="match status" value="1"/>
</dbReference>
<dbReference type="EC" id="3.1.3.87" evidence="8"/>
<dbReference type="NCBIfam" id="NF007103">
    <property type="entry name" value="PRK09552.1"/>
    <property type="match status" value="1"/>
</dbReference>
<dbReference type="EMBL" id="CP065647">
    <property type="protein sequence ID" value="QPR71942.1"/>
    <property type="molecule type" value="Genomic_DNA"/>
</dbReference>
<dbReference type="SUPFAM" id="SSF53639">
    <property type="entry name" value="AraD/HMP-PK domain-like"/>
    <property type="match status" value="1"/>
</dbReference>
<dbReference type="InterPro" id="IPR036409">
    <property type="entry name" value="Aldolase_II/adducin_N_sf"/>
</dbReference>
<comment type="subunit">
    <text evidence="7">Homotetramer.</text>
</comment>
<dbReference type="GO" id="GO:0005737">
    <property type="term" value="C:cytoplasm"/>
    <property type="evidence" value="ECO:0007669"/>
    <property type="project" value="UniProtKB-UniRule"/>
</dbReference>
<dbReference type="NCBIfam" id="TIGR01488">
    <property type="entry name" value="HAD-SF-IB"/>
    <property type="match status" value="1"/>
</dbReference>
<evidence type="ECO:0000313" key="11">
    <source>
        <dbReference type="EMBL" id="TWL22080.1"/>
    </source>
</evidence>
<comment type="similarity">
    <text evidence="7">Belongs to the aldolase class II family. MtnB subfamily.</text>
</comment>
<dbReference type="Pfam" id="PF12710">
    <property type="entry name" value="HAD"/>
    <property type="match status" value="1"/>
</dbReference>
<dbReference type="Pfam" id="PF00596">
    <property type="entry name" value="Aldolase_II"/>
    <property type="match status" value="1"/>
</dbReference>
<comment type="cofactor">
    <cofactor evidence="7">
        <name>Zn(2+)</name>
        <dbReference type="ChEBI" id="CHEBI:29105"/>
    </cofactor>
    <text evidence="7">Binds 1 zinc ion per subunit.</text>
</comment>
<accession>A0A410Z412</accession>
<keyword evidence="5 7" id="KW-0486">Methionine biosynthesis</keyword>
<organism evidence="11 12">
    <name type="scientific">Bacillus licheniformis</name>
    <dbReference type="NCBI Taxonomy" id="1402"/>
    <lineage>
        <taxon>Bacteria</taxon>
        <taxon>Bacillati</taxon>
        <taxon>Bacillota</taxon>
        <taxon>Bacilli</taxon>
        <taxon>Bacillales</taxon>
        <taxon>Bacillaceae</taxon>
        <taxon>Bacillus</taxon>
    </lineage>
</organism>
<dbReference type="SMR" id="A0A410Z412"/>
<protein>
    <recommendedName>
        <fullName evidence="7 8">Multifunctional fusion protein</fullName>
    </recommendedName>
    <domain>
        <recommendedName>
            <fullName evidence="7">Methylthioribulose-1-phosphate dehydratase</fullName>
            <shortName evidence="7">MTRu-1-P dehydratase</shortName>
            <ecNumber evidence="7">4.2.1.109</ecNumber>
        </recommendedName>
    </domain>
    <domain>
        <recommendedName>
            <fullName evidence="8">2-hydroxy-3-keto-5-methylthiopentenyl-1-phosphate phosphatase</fullName>
            <shortName evidence="8">HK-MTPenyl-1-P phosphatase</shortName>
            <ecNumber evidence="8">3.1.3.87</ecNumber>
        </recommendedName>
    </domain>
</protein>
<comment type="catalytic activity">
    <reaction evidence="8">
        <text>2-hydroxy-5-methylsulfanyl-3-oxopent-1-enyl phosphate + H2O = 1,2-dihydroxy-5-(methylsulfanyl)pent-1-en-3-one + phosphate</text>
        <dbReference type="Rhea" id="RHEA:14481"/>
        <dbReference type="ChEBI" id="CHEBI:15377"/>
        <dbReference type="ChEBI" id="CHEBI:43474"/>
        <dbReference type="ChEBI" id="CHEBI:49252"/>
        <dbReference type="ChEBI" id="CHEBI:59505"/>
        <dbReference type="EC" id="3.1.3.87"/>
    </reaction>
</comment>
<sequence length="427" mass="48068">MRKPLIICDFDGTITTNDNIISIMKQFAPEEWTALKDGVLSKDISIRDGVGRMFNLLPASLKEDITAYVLKQAETRPGFKEFVSFLDEKGLPFYVVSGGMDFFVYPLLEGIVGKDRIYCNEAAFTSRNIEIRWPYPCDGGCGNDCGCCKPSIIRRLKGRDDFVVMIGDSVTDVEAAKCSDLCIARDYLLRECEELGLKHAAFGDFRDVRRILEETAEVKEWMSEQKRQELAEVKKELAERDWFPATSGNLSIKVSEDPLRFLITASGKDKRKETEEDFLLADEEGRPAETGHALKPSAETLLHTYVYQHTNAGCCLHVHTVDNNVISELYAKEKQVTFRGQEIIKALGLWEEHAEVTVPIIENSAHIPDLAADFAGHLSGDSGAVLIRSHGITVWGKTAFEAKRMLEAYEFLFSWHLKLKALQAYHV</sequence>
<dbReference type="AlphaFoldDB" id="A0A410Z412"/>
<evidence type="ECO:0000259" key="9">
    <source>
        <dbReference type="SMART" id="SM01007"/>
    </source>
</evidence>
<keyword evidence="6 7" id="KW-0456">Lyase</keyword>
<gene>
    <name evidence="8 10" type="primary">mtnX</name>
    <name evidence="7" type="synonym">mtnB</name>
    <name evidence="11" type="ORF">CHCC16736_0543</name>
    <name evidence="10" type="ORF">I6G80_19275</name>
</gene>
<keyword evidence="4 7" id="KW-0862">Zinc</keyword>